<dbReference type="SMART" id="SM00363">
    <property type="entry name" value="S4"/>
    <property type="match status" value="1"/>
</dbReference>
<dbReference type="InterPro" id="IPR018496">
    <property type="entry name" value="PsdUridine_synth_RsuA/RluB_CS"/>
</dbReference>
<dbReference type="PANTHER" id="PTHR47683:SF4">
    <property type="entry name" value="PSEUDOURIDINE SYNTHASE"/>
    <property type="match status" value="1"/>
</dbReference>
<accession>A0A091C5D0</accession>
<evidence type="ECO:0000313" key="8">
    <source>
        <dbReference type="Proteomes" id="UP000029381"/>
    </source>
</evidence>
<dbReference type="InterPro" id="IPR042092">
    <property type="entry name" value="PsdUridine_s_RsuA/RluB/E/F_cat"/>
</dbReference>
<dbReference type="SUPFAM" id="SSF55120">
    <property type="entry name" value="Pseudouridine synthase"/>
    <property type="match status" value="1"/>
</dbReference>
<dbReference type="InterPro" id="IPR006145">
    <property type="entry name" value="PsdUridine_synth_RsuA/RluA"/>
</dbReference>
<dbReference type="CDD" id="cd00165">
    <property type="entry name" value="S4"/>
    <property type="match status" value="1"/>
</dbReference>
<dbReference type="EMBL" id="JPVT01000016">
    <property type="protein sequence ID" value="KFN93041.1"/>
    <property type="molecule type" value="Genomic_DNA"/>
</dbReference>
<evidence type="ECO:0000313" key="7">
    <source>
        <dbReference type="EMBL" id="KFN93041.1"/>
    </source>
</evidence>
<evidence type="ECO:0000256" key="3">
    <source>
        <dbReference type="ARBA" id="ARBA00023235"/>
    </source>
</evidence>
<dbReference type="Gene3D" id="3.30.70.580">
    <property type="entry name" value="Pseudouridine synthase I, catalytic domain, N-terminal subdomain"/>
    <property type="match status" value="1"/>
</dbReference>
<comment type="caution">
    <text evidence="7">The sequence shown here is derived from an EMBL/GenBank/DDBJ whole genome shotgun (WGS) entry which is preliminary data.</text>
</comment>
<dbReference type="PANTHER" id="PTHR47683">
    <property type="entry name" value="PSEUDOURIDINE SYNTHASE FAMILY PROTEIN-RELATED"/>
    <property type="match status" value="1"/>
</dbReference>
<sequence>MRLDKYLANMGFGSRKEVKKLIKNKRVAVNEKIETVDKYQVNEQEDHVTLDGEEIIYQKYFYYMLNKPAGVITATIDDFEPTVLDIFSDQDFRMDLSPVGRLDKDTEGLLIITNDGALSHRLLSPKKHVEKEYLAKIDGIMTSADADRVASGMQIDGGEVCLPAKLIIDEVDEKNEETTIRLVLQEGKFHQIKRMIYTLGKEVMYLQRIRMGQLYLDEQLDLGSYRELTEEEMMLLERK</sequence>
<dbReference type="Proteomes" id="UP000029381">
    <property type="component" value="Unassembled WGS sequence"/>
</dbReference>
<dbReference type="Pfam" id="PF00849">
    <property type="entry name" value="PseudoU_synth_2"/>
    <property type="match status" value="1"/>
</dbReference>
<dbReference type="InterPro" id="IPR020103">
    <property type="entry name" value="PsdUridine_synth_cat_dom_sf"/>
</dbReference>
<dbReference type="InterPro" id="IPR000748">
    <property type="entry name" value="PsdUridine_synth_RsuA/RluB/E/F"/>
</dbReference>
<evidence type="ECO:0000256" key="5">
    <source>
        <dbReference type="RuleBase" id="RU003887"/>
    </source>
</evidence>
<gene>
    <name evidence="7" type="ORF">TMU3MR103_0149</name>
</gene>
<protein>
    <recommendedName>
        <fullName evidence="5">Pseudouridine synthase</fullName>
        <ecNumber evidence="5">5.4.99.-</ecNumber>
    </recommendedName>
</protein>
<name>A0A091C5D0_9ENTE</name>
<dbReference type="InterPro" id="IPR020094">
    <property type="entry name" value="TruA/RsuA/RluB/E/F_N"/>
</dbReference>
<dbReference type="Gene3D" id="3.10.290.10">
    <property type="entry name" value="RNA-binding S4 domain"/>
    <property type="match status" value="1"/>
</dbReference>
<dbReference type="FunFam" id="3.10.290.10:FF:000003">
    <property type="entry name" value="Pseudouridine synthase"/>
    <property type="match status" value="1"/>
</dbReference>
<dbReference type="AlphaFoldDB" id="A0A091C5D0"/>
<dbReference type="CDD" id="cd02553">
    <property type="entry name" value="PseudoU_synth_RsuA"/>
    <property type="match status" value="1"/>
</dbReference>
<dbReference type="InterPro" id="IPR036986">
    <property type="entry name" value="S4_RNA-bd_sf"/>
</dbReference>
<keyword evidence="3 5" id="KW-0413">Isomerase</keyword>
<evidence type="ECO:0000256" key="4">
    <source>
        <dbReference type="PROSITE-ProRule" id="PRU00182"/>
    </source>
</evidence>
<keyword evidence="7" id="KW-0456">Lyase</keyword>
<dbReference type="PROSITE" id="PS01149">
    <property type="entry name" value="PSI_RSU"/>
    <property type="match status" value="1"/>
</dbReference>
<keyword evidence="8" id="KW-1185">Reference proteome</keyword>
<comment type="similarity">
    <text evidence="1 5">Belongs to the pseudouridine synthase RsuA family.</text>
</comment>
<dbReference type="GO" id="GO:0120159">
    <property type="term" value="F:rRNA pseudouridine synthase activity"/>
    <property type="evidence" value="ECO:0007669"/>
    <property type="project" value="UniProtKB-ARBA"/>
</dbReference>
<dbReference type="NCBIfam" id="TIGR00093">
    <property type="entry name" value="pseudouridine synthase"/>
    <property type="match status" value="1"/>
</dbReference>
<dbReference type="RefSeq" id="WP_028789869.1">
    <property type="nucleotide sequence ID" value="NZ_JPVT01000016.1"/>
</dbReference>
<dbReference type="GO" id="GO:0016829">
    <property type="term" value="F:lyase activity"/>
    <property type="evidence" value="ECO:0007669"/>
    <property type="project" value="UniProtKB-KW"/>
</dbReference>
<dbReference type="PROSITE" id="PS50889">
    <property type="entry name" value="S4"/>
    <property type="match status" value="1"/>
</dbReference>
<evidence type="ECO:0000256" key="2">
    <source>
        <dbReference type="ARBA" id="ARBA00022884"/>
    </source>
</evidence>
<proteinExistence type="inferred from homology"/>
<dbReference type="PATRIC" id="fig|1302648.3.peg.137"/>
<dbReference type="EC" id="5.4.99.-" evidence="5"/>
<dbReference type="GO" id="GO:0000455">
    <property type="term" value="P:enzyme-directed rRNA pseudouridine synthesis"/>
    <property type="evidence" value="ECO:0007669"/>
    <property type="project" value="UniProtKB-ARBA"/>
</dbReference>
<dbReference type="SUPFAM" id="SSF55174">
    <property type="entry name" value="Alpha-L RNA-binding motif"/>
    <property type="match status" value="1"/>
</dbReference>
<organism evidence="7 8">
    <name type="scientific">Tetragenococcus muriaticus 3MR10-3</name>
    <dbReference type="NCBI Taxonomy" id="1302648"/>
    <lineage>
        <taxon>Bacteria</taxon>
        <taxon>Bacillati</taxon>
        <taxon>Bacillota</taxon>
        <taxon>Bacilli</taxon>
        <taxon>Lactobacillales</taxon>
        <taxon>Enterococcaceae</taxon>
        <taxon>Tetragenococcus</taxon>
    </lineage>
</organism>
<evidence type="ECO:0000256" key="1">
    <source>
        <dbReference type="ARBA" id="ARBA00008348"/>
    </source>
</evidence>
<evidence type="ECO:0000259" key="6">
    <source>
        <dbReference type="SMART" id="SM00363"/>
    </source>
</evidence>
<dbReference type="GO" id="GO:0003723">
    <property type="term" value="F:RNA binding"/>
    <property type="evidence" value="ECO:0007669"/>
    <property type="project" value="UniProtKB-KW"/>
</dbReference>
<feature type="domain" description="RNA-binding S4" evidence="6">
    <location>
        <begin position="1"/>
        <end position="61"/>
    </location>
</feature>
<dbReference type="InterPro" id="IPR002942">
    <property type="entry name" value="S4_RNA-bd"/>
</dbReference>
<dbReference type="Gene3D" id="3.30.70.1560">
    <property type="entry name" value="Alpha-L RNA-binding motif"/>
    <property type="match status" value="1"/>
</dbReference>
<reference evidence="7 8" key="1">
    <citation type="submission" date="2014-08" db="EMBL/GenBank/DDBJ databases">
        <title>Genome sequence of Tetragenococcus muriaticus.</title>
        <authorList>
            <person name="Chuea-nongthon C."/>
            <person name="Rodtong S."/>
            <person name="Yongsawatdigul J."/>
            <person name="Steele J.L."/>
            <person name="Liu X.-y."/>
            <person name="Speers J."/>
            <person name="Glasner J.D."/>
            <person name="Neeno-Eckwall E.C."/>
        </authorList>
    </citation>
    <scope>NUCLEOTIDE SEQUENCE [LARGE SCALE GENOMIC DNA]</scope>
    <source>
        <strain evidence="7 8">3MR10-3</strain>
    </source>
</reference>
<keyword evidence="2 4" id="KW-0694">RNA-binding</keyword>
<dbReference type="Pfam" id="PF01479">
    <property type="entry name" value="S4"/>
    <property type="match status" value="1"/>
</dbReference>
<dbReference type="InterPro" id="IPR050343">
    <property type="entry name" value="RsuA_PseudoU_synthase"/>
</dbReference>